<dbReference type="AlphaFoldDB" id="A0A0A8Z9F0"/>
<reference evidence="1" key="1">
    <citation type="submission" date="2014-09" db="EMBL/GenBank/DDBJ databases">
        <authorList>
            <person name="Magalhaes I.L.F."/>
            <person name="Oliveira U."/>
            <person name="Santos F.R."/>
            <person name="Vidigal T.H.D.A."/>
            <person name="Brescovit A.D."/>
            <person name="Santos A.J."/>
        </authorList>
    </citation>
    <scope>NUCLEOTIDE SEQUENCE</scope>
    <source>
        <tissue evidence="1">Shoot tissue taken approximately 20 cm above the soil surface</tissue>
    </source>
</reference>
<evidence type="ECO:0000313" key="1">
    <source>
        <dbReference type="EMBL" id="JAD34313.1"/>
    </source>
</evidence>
<dbReference type="EMBL" id="GBRH01263582">
    <property type="protein sequence ID" value="JAD34313.1"/>
    <property type="molecule type" value="Transcribed_RNA"/>
</dbReference>
<protein>
    <submittedName>
        <fullName evidence="1">Uncharacterized protein</fullName>
    </submittedName>
</protein>
<organism evidence="1">
    <name type="scientific">Arundo donax</name>
    <name type="common">Giant reed</name>
    <name type="synonym">Donax arundinaceus</name>
    <dbReference type="NCBI Taxonomy" id="35708"/>
    <lineage>
        <taxon>Eukaryota</taxon>
        <taxon>Viridiplantae</taxon>
        <taxon>Streptophyta</taxon>
        <taxon>Embryophyta</taxon>
        <taxon>Tracheophyta</taxon>
        <taxon>Spermatophyta</taxon>
        <taxon>Magnoliopsida</taxon>
        <taxon>Liliopsida</taxon>
        <taxon>Poales</taxon>
        <taxon>Poaceae</taxon>
        <taxon>PACMAD clade</taxon>
        <taxon>Arundinoideae</taxon>
        <taxon>Arundineae</taxon>
        <taxon>Arundo</taxon>
    </lineage>
</organism>
<sequence>MKIFGCLDHPEQTVGMFLHIQLLYSGLNKLLV</sequence>
<reference evidence="1" key="2">
    <citation type="journal article" date="2015" name="Data Brief">
        <title>Shoot transcriptome of the giant reed, Arundo donax.</title>
        <authorList>
            <person name="Barrero R.A."/>
            <person name="Guerrero F.D."/>
            <person name="Moolhuijzen P."/>
            <person name="Goolsby J.A."/>
            <person name="Tidwell J."/>
            <person name="Bellgard S.E."/>
            <person name="Bellgard M.I."/>
        </authorList>
    </citation>
    <scope>NUCLEOTIDE SEQUENCE</scope>
    <source>
        <tissue evidence="1">Shoot tissue taken approximately 20 cm above the soil surface</tissue>
    </source>
</reference>
<proteinExistence type="predicted"/>
<accession>A0A0A8Z9F0</accession>
<name>A0A0A8Z9F0_ARUDO</name>